<dbReference type="Pfam" id="PF03646">
    <property type="entry name" value="FlaG"/>
    <property type="match status" value="1"/>
</dbReference>
<dbReference type="RefSeq" id="WP_053084505.1">
    <property type="nucleotide sequence ID" value="NZ_KQ130483.1"/>
</dbReference>
<dbReference type="PATRIC" id="fig|1513271.3.peg.741"/>
<evidence type="ECO:0000313" key="3">
    <source>
        <dbReference type="Proteomes" id="UP000037600"/>
    </source>
</evidence>
<dbReference type="OrthoDB" id="5741693at2"/>
<protein>
    <recommendedName>
        <fullName evidence="4">Flagellar protein FlaG</fullName>
    </recommendedName>
</protein>
<comment type="caution">
    <text evidence="2">The sequence shown here is derived from an EMBL/GenBank/DDBJ whole genome shotgun (WGS) entry which is preliminary data.</text>
</comment>
<dbReference type="EMBL" id="LAZL01000003">
    <property type="protein sequence ID" value="KMT66619.1"/>
    <property type="molecule type" value="Genomic_DNA"/>
</dbReference>
<dbReference type="InterPro" id="IPR035924">
    <property type="entry name" value="FlaG-like_sf"/>
</dbReference>
<gene>
    <name evidence="2" type="ORF">XM47_03575</name>
</gene>
<dbReference type="SUPFAM" id="SSF160214">
    <property type="entry name" value="FlaG-like"/>
    <property type="match status" value="1"/>
</dbReference>
<evidence type="ECO:0008006" key="4">
    <source>
        <dbReference type="Google" id="ProtNLM"/>
    </source>
</evidence>
<dbReference type="Gene3D" id="3.30.160.170">
    <property type="entry name" value="FlaG-like"/>
    <property type="match status" value="1"/>
</dbReference>
<sequence>MEFDISQIGNNIAYQSSQTKVNSAQESLDSSKSQNTDSSIDSNSKQAKLSLVESTKESDFAVDKLVNEEQDLDSALSEVSDFVQAQNRDLNFSFDEKSQRSIIQVTDKESGDLIRQIPSEEILKLAERIDKLRTDAGKAVGVLINREV</sequence>
<dbReference type="InterPro" id="IPR005186">
    <property type="entry name" value="FlaG"/>
</dbReference>
<organism evidence="2 3">
    <name type="scientific">Catenovulum maritimum</name>
    <dbReference type="NCBI Taxonomy" id="1513271"/>
    <lineage>
        <taxon>Bacteria</taxon>
        <taxon>Pseudomonadati</taxon>
        <taxon>Pseudomonadota</taxon>
        <taxon>Gammaproteobacteria</taxon>
        <taxon>Alteromonadales</taxon>
        <taxon>Alteromonadaceae</taxon>
        <taxon>Catenovulum</taxon>
    </lineage>
</organism>
<name>A0A0J8GZF9_9ALTE</name>
<feature type="region of interest" description="Disordered" evidence="1">
    <location>
        <begin position="16"/>
        <end position="46"/>
    </location>
</feature>
<keyword evidence="3" id="KW-1185">Reference proteome</keyword>
<reference evidence="2 3" key="1">
    <citation type="submission" date="2015-04" db="EMBL/GenBank/DDBJ databases">
        <title>Draft Genome Sequence of the Novel Agar-Digesting Marine Bacterium Q1.</title>
        <authorList>
            <person name="Li Y."/>
            <person name="Li D."/>
            <person name="Chen G."/>
            <person name="Du Z."/>
        </authorList>
    </citation>
    <scope>NUCLEOTIDE SEQUENCE [LARGE SCALE GENOMIC DNA]</scope>
    <source>
        <strain evidence="2 3">Q1</strain>
    </source>
</reference>
<evidence type="ECO:0000313" key="2">
    <source>
        <dbReference type="EMBL" id="KMT66619.1"/>
    </source>
</evidence>
<dbReference type="PANTHER" id="PTHR37166">
    <property type="entry name" value="PROTEIN FLAG"/>
    <property type="match status" value="1"/>
</dbReference>
<evidence type="ECO:0000256" key="1">
    <source>
        <dbReference type="SAM" id="MobiDB-lite"/>
    </source>
</evidence>
<proteinExistence type="predicted"/>
<dbReference type="STRING" id="1513271.XM47_03575"/>
<dbReference type="Proteomes" id="UP000037600">
    <property type="component" value="Unassembled WGS sequence"/>
</dbReference>
<accession>A0A0J8GZF9</accession>
<dbReference type="AlphaFoldDB" id="A0A0J8GZF9"/>
<dbReference type="PANTHER" id="PTHR37166:SF1">
    <property type="entry name" value="PROTEIN FLAG"/>
    <property type="match status" value="1"/>
</dbReference>